<gene>
    <name evidence="2" type="ORF">F5984_12960</name>
</gene>
<dbReference type="GO" id="GO:0016209">
    <property type="term" value="F:antioxidant activity"/>
    <property type="evidence" value="ECO:0007669"/>
    <property type="project" value="InterPro"/>
</dbReference>
<keyword evidence="3" id="KW-1185">Reference proteome</keyword>
<dbReference type="SUPFAM" id="SSF52833">
    <property type="entry name" value="Thioredoxin-like"/>
    <property type="match status" value="1"/>
</dbReference>
<comment type="caution">
    <text evidence="2">The sequence shown here is derived from an EMBL/GenBank/DDBJ whole genome shotgun (WGS) entry which is preliminary data.</text>
</comment>
<dbReference type="InterPro" id="IPR036249">
    <property type="entry name" value="Thioredoxin-like_sf"/>
</dbReference>
<dbReference type="GO" id="GO:0016491">
    <property type="term" value="F:oxidoreductase activity"/>
    <property type="evidence" value="ECO:0007669"/>
    <property type="project" value="InterPro"/>
</dbReference>
<protein>
    <submittedName>
        <fullName evidence="2">Redoxin domain-containing protein</fullName>
    </submittedName>
</protein>
<proteinExistence type="predicted"/>
<dbReference type="RefSeq" id="WP_152124696.1">
    <property type="nucleotide sequence ID" value="NZ_WELI01000005.1"/>
</dbReference>
<dbReference type="Pfam" id="PF00578">
    <property type="entry name" value="AhpC-TSA"/>
    <property type="match status" value="1"/>
</dbReference>
<dbReference type="Gene3D" id="3.40.30.10">
    <property type="entry name" value="Glutaredoxin"/>
    <property type="match status" value="1"/>
</dbReference>
<dbReference type="InterPro" id="IPR013766">
    <property type="entry name" value="Thioredoxin_domain"/>
</dbReference>
<feature type="domain" description="Thioredoxin" evidence="1">
    <location>
        <begin position="29"/>
        <end position="202"/>
    </location>
</feature>
<dbReference type="Proteomes" id="UP000488299">
    <property type="component" value="Unassembled WGS sequence"/>
</dbReference>
<evidence type="ECO:0000313" key="2">
    <source>
        <dbReference type="EMBL" id="KAB7730086.1"/>
    </source>
</evidence>
<sequence length="203" mass="22624">MTLELIDEWGDISSTTVKDRRPVERVQPLGTGDKAPFFSIANRAGYWTTPVLPSTPADHILTLPHLLEAGPLVVGFYCPCWGRYAGPFLDTLIELAEAVHARGAQLVVFSNEHPRYMPNKAQEAPMTIVFDADKSVAQQFGVYSEADPIWDRISGISEEVYIPALYVVDAGRRIRYQFLDENFESLTYQAQPVLAAITHTIAL</sequence>
<accession>A0A7J5TY55</accession>
<evidence type="ECO:0000259" key="1">
    <source>
        <dbReference type="PROSITE" id="PS51352"/>
    </source>
</evidence>
<organism evidence="2 3">
    <name type="scientific">Rudanella paleaurantiibacter</name>
    <dbReference type="NCBI Taxonomy" id="2614655"/>
    <lineage>
        <taxon>Bacteria</taxon>
        <taxon>Pseudomonadati</taxon>
        <taxon>Bacteroidota</taxon>
        <taxon>Cytophagia</taxon>
        <taxon>Cytophagales</taxon>
        <taxon>Cytophagaceae</taxon>
        <taxon>Rudanella</taxon>
    </lineage>
</organism>
<dbReference type="InterPro" id="IPR000866">
    <property type="entry name" value="AhpC/TSA"/>
</dbReference>
<reference evidence="2 3" key="1">
    <citation type="submission" date="2019-10" db="EMBL/GenBank/DDBJ databases">
        <title>Rudanella paleaurantiibacter sp. nov., isolated from sludge.</title>
        <authorList>
            <person name="Xu S.Q."/>
        </authorList>
    </citation>
    <scope>NUCLEOTIDE SEQUENCE [LARGE SCALE GENOMIC DNA]</scope>
    <source>
        <strain evidence="2 3">HX-22-17</strain>
    </source>
</reference>
<dbReference type="EMBL" id="WELI01000005">
    <property type="protein sequence ID" value="KAB7730086.1"/>
    <property type="molecule type" value="Genomic_DNA"/>
</dbReference>
<name>A0A7J5TY55_9BACT</name>
<dbReference type="PROSITE" id="PS51352">
    <property type="entry name" value="THIOREDOXIN_2"/>
    <property type="match status" value="1"/>
</dbReference>
<evidence type="ECO:0000313" key="3">
    <source>
        <dbReference type="Proteomes" id="UP000488299"/>
    </source>
</evidence>
<dbReference type="AlphaFoldDB" id="A0A7J5TY55"/>